<feature type="region of interest" description="Disordered" evidence="1">
    <location>
        <begin position="169"/>
        <end position="205"/>
    </location>
</feature>
<evidence type="ECO:0000313" key="4">
    <source>
        <dbReference type="Proteomes" id="UP000516260"/>
    </source>
</evidence>
<dbReference type="GO" id="GO:0030866">
    <property type="term" value="P:cortical actin cytoskeleton organization"/>
    <property type="evidence" value="ECO:0007669"/>
    <property type="project" value="TreeGrafter"/>
</dbReference>
<evidence type="ECO:0000313" key="3">
    <source>
        <dbReference type="EMBL" id="TNM96935.1"/>
    </source>
</evidence>
<dbReference type="Gene3D" id="1.25.10.10">
    <property type="entry name" value="Leucine-rich Repeat Variant"/>
    <property type="match status" value="2"/>
</dbReference>
<evidence type="ECO:0000259" key="2">
    <source>
        <dbReference type="PROSITE" id="PS51232"/>
    </source>
</evidence>
<dbReference type="GO" id="GO:0008360">
    <property type="term" value="P:regulation of cell shape"/>
    <property type="evidence" value="ECO:0007669"/>
    <property type="project" value="TreeGrafter"/>
</dbReference>
<dbReference type="PANTHER" id="PTHR45857:SF2">
    <property type="entry name" value="FORMIN-LIKE PROTEIN 1"/>
    <property type="match status" value="1"/>
</dbReference>
<dbReference type="AlphaFoldDB" id="A0A4Z2BXM6"/>
<dbReference type="InterPro" id="IPR043592">
    <property type="entry name" value="FMNL_animal"/>
</dbReference>
<keyword evidence="4" id="KW-1185">Reference proteome</keyword>
<gene>
    <name evidence="3" type="ORF">fugu_015091</name>
</gene>
<feature type="domain" description="GBD/FH3" evidence="2">
    <location>
        <begin position="41"/>
        <end position="401"/>
    </location>
</feature>
<dbReference type="GO" id="GO:0016477">
    <property type="term" value="P:cell migration"/>
    <property type="evidence" value="ECO:0007669"/>
    <property type="project" value="TreeGrafter"/>
</dbReference>
<feature type="compositionally biased region" description="Basic and acidic residues" evidence="1">
    <location>
        <begin position="181"/>
        <end position="194"/>
    </location>
</feature>
<dbReference type="Proteomes" id="UP000516260">
    <property type="component" value="Chromosome 16"/>
</dbReference>
<comment type="caution">
    <text evidence="3">The sequence shown here is derived from an EMBL/GenBank/DDBJ whole genome shotgun (WGS) entry which is preliminary data.</text>
</comment>
<dbReference type="SMART" id="SM01139">
    <property type="entry name" value="Drf_FH3"/>
    <property type="match status" value="1"/>
</dbReference>
<feature type="region of interest" description="Disordered" evidence="1">
    <location>
        <begin position="1"/>
        <end position="47"/>
    </location>
</feature>
<dbReference type="InterPro" id="IPR011989">
    <property type="entry name" value="ARM-like"/>
</dbReference>
<reference evidence="3 4" key="1">
    <citation type="submission" date="2019-04" db="EMBL/GenBank/DDBJ databases">
        <title>The sequence and de novo assembly of Takifugu bimaculatus genome using PacBio and Hi-C technologies.</title>
        <authorList>
            <person name="Xu P."/>
            <person name="Liu B."/>
            <person name="Zhou Z."/>
        </authorList>
    </citation>
    <scope>NUCLEOTIDE SEQUENCE [LARGE SCALE GENOMIC DNA]</scope>
    <source>
        <strain evidence="3">TB-2018</strain>
        <tissue evidence="3">Muscle</tissue>
    </source>
</reference>
<dbReference type="InterPro" id="IPR014768">
    <property type="entry name" value="GBD/FH3_dom"/>
</dbReference>
<dbReference type="InterPro" id="IPR010472">
    <property type="entry name" value="FH3_dom"/>
</dbReference>
<dbReference type="GO" id="GO:0031267">
    <property type="term" value="F:small GTPase binding"/>
    <property type="evidence" value="ECO:0007669"/>
    <property type="project" value="InterPro"/>
</dbReference>
<name>A0A4Z2BXM6_9TELE</name>
<sequence length="401" mass="45310">MGNAAAGGLEQETAENSAGTTSGMGDPAQFFQKKQPAPPKLPMPPEEELEERFNLVLSSMNLPPDKLKLLSQYDNEKKWELVCDQERFQVKSPPSTYLTKIKSFYQDQGGVPRRLKKRIQEATQVLKDLEISLRTNHIGWAQEFLDEKNNGLDVLVEYLSHAQSDASFEVESVENGGTISDRAKSPDRSVEDLTKSSSSSHSSYGMSRAARALTVRLSSTLGNKIYKKSSSSQRDDVHVCIMCLRAIMNYQSGFNLVMSHPRCVNEITLSLYSRNPRTKALVLELLAAVCLVRGGHDIILSAFDNFKEVSKEKNRFEKLMEYFINDDSNIDFMVACMQFINIVVHSVENMNFRVHLQYEFTHLGLDTYLQNLKETESEKLHVQIQAYMDNVLDVGALLEDC</sequence>
<dbReference type="SUPFAM" id="SSF48371">
    <property type="entry name" value="ARM repeat"/>
    <property type="match status" value="1"/>
</dbReference>
<proteinExistence type="predicted"/>
<protein>
    <recommendedName>
        <fullName evidence="2">GBD/FH3 domain-containing protein</fullName>
    </recommendedName>
</protein>
<dbReference type="InterPro" id="IPR016024">
    <property type="entry name" value="ARM-type_fold"/>
</dbReference>
<dbReference type="PROSITE" id="PS51232">
    <property type="entry name" value="GBD_FH3"/>
    <property type="match status" value="1"/>
</dbReference>
<organism evidence="3 4">
    <name type="scientific">Takifugu bimaculatus</name>
    <dbReference type="NCBI Taxonomy" id="433685"/>
    <lineage>
        <taxon>Eukaryota</taxon>
        <taxon>Metazoa</taxon>
        <taxon>Chordata</taxon>
        <taxon>Craniata</taxon>
        <taxon>Vertebrata</taxon>
        <taxon>Euteleostomi</taxon>
        <taxon>Actinopterygii</taxon>
        <taxon>Neopterygii</taxon>
        <taxon>Teleostei</taxon>
        <taxon>Neoteleostei</taxon>
        <taxon>Acanthomorphata</taxon>
        <taxon>Eupercaria</taxon>
        <taxon>Tetraodontiformes</taxon>
        <taxon>Tetradontoidea</taxon>
        <taxon>Tetraodontidae</taxon>
        <taxon>Takifugu</taxon>
    </lineage>
</organism>
<dbReference type="EMBL" id="SWLE01000008">
    <property type="protein sequence ID" value="TNM96935.1"/>
    <property type="molecule type" value="Genomic_DNA"/>
</dbReference>
<dbReference type="InterPro" id="IPR010473">
    <property type="entry name" value="GTPase-bd"/>
</dbReference>
<dbReference type="GO" id="GO:0005829">
    <property type="term" value="C:cytosol"/>
    <property type="evidence" value="ECO:0007669"/>
    <property type="project" value="TreeGrafter"/>
</dbReference>
<dbReference type="SMART" id="SM01140">
    <property type="entry name" value="Drf_GBD"/>
    <property type="match status" value="1"/>
</dbReference>
<dbReference type="GO" id="GO:0051015">
    <property type="term" value="F:actin filament binding"/>
    <property type="evidence" value="ECO:0007669"/>
    <property type="project" value="TreeGrafter"/>
</dbReference>
<dbReference type="PANTHER" id="PTHR45857">
    <property type="entry name" value="FORMIN-LIKE PROTEIN"/>
    <property type="match status" value="1"/>
</dbReference>
<evidence type="ECO:0000256" key="1">
    <source>
        <dbReference type="SAM" id="MobiDB-lite"/>
    </source>
</evidence>
<feature type="compositionally biased region" description="Polar residues" evidence="1">
    <location>
        <begin position="14"/>
        <end position="23"/>
    </location>
</feature>
<accession>A0A4Z2BXM6</accession>
<dbReference type="Pfam" id="PF06371">
    <property type="entry name" value="Drf_GBD"/>
    <property type="match status" value="2"/>
</dbReference>
<dbReference type="Pfam" id="PF06367">
    <property type="entry name" value="Drf_FH3"/>
    <property type="match status" value="1"/>
</dbReference>